<organism evidence="2 3">
    <name type="scientific">Actinomadura livida</name>
    <dbReference type="NCBI Taxonomy" id="79909"/>
    <lineage>
        <taxon>Bacteria</taxon>
        <taxon>Bacillati</taxon>
        <taxon>Actinomycetota</taxon>
        <taxon>Actinomycetes</taxon>
        <taxon>Streptosporangiales</taxon>
        <taxon>Thermomonosporaceae</taxon>
        <taxon>Actinomadura</taxon>
    </lineage>
</organism>
<evidence type="ECO:0000313" key="3">
    <source>
        <dbReference type="Proteomes" id="UP000549343"/>
    </source>
</evidence>
<evidence type="ECO:0000313" key="4">
    <source>
        <dbReference type="Proteomes" id="UP001501427"/>
    </source>
</evidence>
<proteinExistence type="predicted"/>
<name>A0A7W7I889_9ACTN</name>
<protein>
    <recommendedName>
        <fullName evidence="5">DUF885 domain-containing protein</fullName>
    </recommendedName>
</protein>
<evidence type="ECO:0008006" key="5">
    <source>
        <dbReference type="Google" id="ProtNLM"/>
    </source>
</evidence>
<sequence length="394" mass="43423">MMESEEWLRSFADLALRVDRQAGGPNTSGLTLIYRGPDEWREQVNQEAPRPPGRLVGDAERLLDDPPFERSRAAYLSGQVRALRAVARRLDGAAQTLPEYVRECLGIDPEWVPESVFATAHEELDAALPPGPGALADRLAAWRAAHRLDSLDRLPELVGLAVEETRARTARIVPLPDGEVVGCRVVSGVPFHAAGDHEGGLASTIHINRDIPFNLADLLYVVAHEGHPGHIAESLLKETHLADRPEQRVRFLLSPQGVISEGLGLVAEELVFPGDEAQEWLAEHVLPDARGLGDLAAIHRAMNAMWGAWPNASLMAAEGRPQEEIRAYLSRWALLREEELAAAMPLIAVPGGNPYLFAYYHGWRLVRAWLDGPGRRERARRLLTEQLLPADLTA</sequence>
<reference evidence="1 4" key="1">
    <citation type="journal article" date="2019" name="Int. J. Syst. Evol. Microbiol.">
        <title>The Global Catalogue of Microorganisms (GCM) 10K type strain sequencing project: providing services to taxonomists for standard genome sequencing and annotation.</title>
        <authorList>
            <consortium name="The Broad Institute Genomics Platform"/>
            <consortium name="The Broad Institute Genome Sequencing Center for Infectious Disease"/>
            <person name="Wu L."/>
            <person name="Ma J."/>
        </authorList>
    </citation>
    <scope>NUCLEOTIDE SEQUENCE [LARGE SCALE GENOMIC DNA]</scope>
    <source>
        <strain evidence="1 4">JCM 10667</strain>
    </source>
</reference>
<accession>A0A7W7I889</accession>
<dbReference type="RefSeq" id="WP_229808681.1">
    <property type="nucleotide sequence ID" value="NZ_BAAAHD010000067.1"/>
</dbReference>
<gene>
    <name evidence="2" type="ORF">F4557_000647</name>
    <name evidence="1" type="ORF">GCM10009546_59580</name>
</gene>
<evidence type="ECO:0000313" key="2">
    <source>
        <dbReference type="EMBL" id="MBB4772229.1"/>
    </source>
</evidence>
<dbReference type="EMBL" id="JACHMV010000001">
    <property type="protein sequence ID" value="MBB4772229.1"/>
    <property type="molecule type" value="Genomic_DNA"/>
</dbReference>
<reference evidence="1" key="3">
    <citation type="submission" date="2023-12" db="EMBL/GenBank/DDBJ databases">
        <authorList>
            <person name="Sun Q."/>
            <person name="Inoue M."/>
        </authorList>
    </citation>
    <scope>NUCLEOTIDE SEQUENCE</scope>
    <source>
        <strain evidence="1">JCM 10667</strain>
    </source>
</reference>
<dbReference type="Proteomes" id="UP001501427">
    <property type="component" value="Unassembled WGS sequence"/>
</dbReference>
<comment type="caution">
    <text evidence="2">The sequence shown here is derived from an EMBL/GenBank/DDBJ whole genome shotgun (WGS) entry which is preliminary data.</text>
</comment>
<keyword evidence="4" id="KW-1185">Reference proteome</keyword>
<reference evidence="2 3" key="2">
    <citation type="submission" date="2020-08" db="EMBL/GenBank/DDBJ databases">
        <title>Sequencing the genomes of 1000 actinobacteria strains.</title>
        <authorList>
            <person name="Klenk H.-P."/>
        </authorList>
    </citation>
    <scope>NUCLEOTIDE SEQUENCE [LARGE SCALE GENOMIC DNA]</scope>
    <source>
        <strain evidence="2 3">DSM 44772</strain>
    </source>
</reference>
<dbReference type="Proteomes" id="UP000549343">
    <property type="component" value="Unassembled WGS sequence"/>
</dbReference>
<dbReference type="AlphaFoldDB" id="A0A7W7I889"/>
<dbReference type="EMBL" id="BAAAHD010000067">
    <property type="protein sequence ID" value="GAA0589234.1"/>
    <property type="molecule type" value="Genomic_DNA"/>
</dbReference>
<evidence type="ECO:0000313" key="1">
    <source>
        <dbReference type="EMBL" id="GAA0589234.1"/>
    </source>
</evidence>